<keyword evidence="3" id="KW-1185">Reference proteome</keyword>
<name>A0A7D9IL46_PARCT</name>
<feature type="compositionally biased region" description="Basic and acidic residues" evidence="1">
    <location>
        <begin position="90"/>
        <end position="99"/>
    </location>
</feature>
<gene>
    <name evidence="2" type="ORF">PACLA_8A085145</name>
</gene>
<evidence type="ECO:0000256" key="1">
    <source>
        <dbReference type="SAM" id="MobiDB-lite"/>
    </source>
</evidence>
<reference evidence="2" key="1">
    <citation type="submission" date="2020-04" db="EMBL/GenBank/DDBJ databases">
        <authorList>
            <person name="Alioto T."/>
            <person name="Alioto T."/>
            <person name="Gomez Garrido J."/>
        </authorList>
    </citation>
    <scope>NUCLEOTIDE SEQUENCE</scope>
    <source>
        <strain evidence="2">A484AB</strain>
    </source>
</reference>
<feature type="non-terminal residue" evidence="2">
    <location>
        <position position="322"/>
    </location>
</feature>
<dbReference type="Proteomes" id="UP001152795">
    <property type="component" value="Unassembled WGS sequence"/>
</dbReference>
<feature type="compositionally biased region" description="Basic residues" evidence="1">
    <location>
        <begin position="119"/>
        <end position="129"/>
    </location>
</feature>
<proteinExistence type="predicted"/>
<sequence>MLPRLTKHLKYAVVYFPVDDSVSRIATKDVVMVEGGGEMKEKLKVFVLVKRERYLVYILHLSDDYSSVNQAEEKFLRLTKEELPHELLIEMDKSDDENAKSIPPEAKRLKLSNAAEKRQRAKPNKRKKSISMDDVNKENMLPKMKKAKKAEKPKHKQKFWLKPVMETGEVADTDSELSIKSSEYCSEPDSDDERIQPVTVINTDEDESTSSLPREEFDFMDNNQSIVSGIPHSPTEKHLFIPSQHSPRSYKKTKAKIMKKLDQILENQVVILSLLEIRTQPDAVENPTGTVDEIAMRRSPPPPLPQLIPMPAMQINNHLNDD</sequence>
<evidence type="ECO:0000313" key="2">
    <source>
        <dbReference type="EMBL" id="CAB4010363.1"/>
    </source>
</evidence>
<organism evidence="2 3">
    <name type="scientific">Paramuricea clavata</name>
    <name type="common">Red gorgonian</name>
    <name type="synonym">Violescent sea-whip</name>
    <dbReference type="NCBI Taxonomy" id="317549"/>
    <lineage>
        <taxon>Eukaryota</taxon>
        <taxon>Metazoa</taxon>
        <taxon>Cnidaria</taxon>
        <taxon>Anthozoa</taxon>
        <taxon>Octocorallia</taxon>
        <taxon>Malacalcyonacea</taxon>
        <taxon>Plexauridae</taxon>
        <taxon>Paramuricea</taxon>
    </lineage>
</organism>
<accession>A0A7D9IL46</accession>
<feature type="compositionally biased region" description="Basic residues" evidence="1">
    <location>
        <begin position="143"/>
        <end position="155"/>
    </location>
</feature>
<comment type="caution">
    <text evidence="2">The sequence shown here is derived from an EMBL/GenBank/DDBJ whole genome shotgun (WGS) entry which is preliminary data.</text>
</comment>
<dbReference type="AlphaFoldDB" id="A0A7D9IL46"/>
<evidence type="ECO:0000313" key="3">
    <source>
        <dbReference type="Proteomes" id="UP001152795"/>
    </source>
</evidence>
<protein>
    <submittedName>
        <fullName evidence="2">Uncharacterized protein</fullName>
    </submittedName>
</protein>
<dbReference type="EMBL" id="CACRXK020006760">
    <property type="protein sequence ID" value="CAB4010363.1"/>
    <property type="molecule type" value="Genomic_DNA"/>
</dbReference>
<feature type="region of interest" description="Disordered" evidence="1">
    <location>
        <begin position="90"/>
        <end position="155"/>
    </location>
</feature>